<feature type="transmembrane region" description="Helical" evidence="7">
    <location>
        <begin position="358"/>
        <end position="379"/>
    </location>
</feature>
<keyword evidence="2" id="KW-0813">Transport</keyword>
<feature type="transmembrane region" description="Helical" evidence="7">
    <location>
        <begin position="20"/>
        <end position="37"/>
    </location>
</feature>
<dbReference type="GO" id="GO:0015297">
    <property type="term" value="F:antiporter activity"/>
    <property type="evidence" value="ECO:0007669"/>
    <property type="project" value="InterPro"/>
</dbReference>
<accession>A0A9D2PM66</accession>
<evidence type="ECO:0000313" key="9">
    <source>
        <dbReference type="Proteomes" id="UP000823886"/>
    </source>
</evidence>
<dbReference type="CDD" id="cd13138">
    <property type="entry name" value="MATE_yoeA_like"/>
    <property type="match status" value="1"/>
</dbReference>
<evidence type="ECO:0000256" key="4">
    <source>
        <dbReference type="ARBA" id="ARBA00022692"/>
    </source>
</evidence>
<dbReference type="PANTHER" id="PTHR43549">
    <property type="entry name" value="MULTIDRUG RESISTANCE PROTEIN YPNP-RELATED"/>
    <property type="match status" value="1"/>
</dbReference>
<dbReference type="AlphaFoldDB" id="A0A9D2PM66"/>
<feature type="transmembrane region" description="Helical" evidence="7">
    <location>
        <begin position="99"/>
        <end position="120"/>
    </location>
</feature>
<evidence type="ECO:0000256" key="7">
    <source>
        <dbReference type="SAM" id="Phobius"/>
    </source>
</evidence>
<evidence type="ECO:0000313" key="8">
    <source>
        <dbReference type="EMBL" id="HJC62843.1"/>
    </source>
</evidence>
<dbReference type="Pfam" id="PF01554">
    <property type="entry name" value="MatE"/>
    <property type="match status" value="2"/>
</dbReference>
<keyword evidence="3" id="KW-1003">Cell membrane</keyword>
<feature type="transmembrane region" description="Helical" evidence="7">
    <location>
        <begin position="172"/>
        <end position="193"/>
    </location>
</feature>
<feature type="transmembrane region" description="Helical" evidence="7">
    <location>
        <begin position="239"/>
        <end position="259"/>
    </location>
</feature>
<proteinExistence type="predicted"/>
<dbReference type="NCBIfam" id="TIGR00797">
    <property type="entry name" value="matE"/>
    <property type="match status" value="1"/>
</dbReference>
<protein>
    <submittedName>
        <fullName evidence="8">MATE family efflux transporter</fullName>
    </submittedName>
</protein>
<feature type="transmembrane region" description="Helical" evidence="7">
    <location>
        <begin position="140"/>
        <end position="165"/>
    </location>
</feature>
<gene>
    <name evidence="8" type="ORF">H9753_04370</name>
</gene>
<dbReference type="PIRSF" id="PIRSF006603">
    <property type="entry name" value="DinF"/>
    <property type="match status" value="1"/>
</dbReference>
<dbReference type="PANTHER" id="PTHR43549:SF3">
    <property type="entry name" value="MULTIDRUG RESISTANCE PROTEIN YPNP-RELATED"/>
    <property type="match status" value="1"/>
</dbReference>
<dbReference type="EMBL" id="DWVZ01000053">
    <property type="protein sequence ID" value="HJC62843.1"/>
    <property type="molecule type" value="Genomic_DNA"/>
</dbReference>
<dbReference type="InterPro" id="IPR052031">
    <property type="entry name" value="Membrane_Transporter-Flippase"/>
</dbReference>
<comment type="subcellular location">
    <subcellularLocation>
        <location evidence="1">Cell membrane</location>
        <topology evidence="1">Multi-pass membrane protein</topology>
    </subcellularLocation>
</comment>
<evidence type="ECO:0000256" key="3">
    <source>
        <dbReference type="ARBA" id="ARBA00022475"/>
    </source>
</evidence>
<evidence type="ECO:0000256" key="6">
    <source>
        <dbReference type="ARBA" id="ARBA00023136"/>
    </source>
</evidence>
<feature type="transmembrane region" description="Helical" evidence="7">
    <location>
        <begin position="322"/>
        <end position="346"/>
    </location>
</feature>
<reference evidence="8" key="2">
    <citation type="submission" date="2021-04" db="EMBL/GenBank/DDBJ databases">
        <authorList>
            <person name="Gilroy R."/>
        </authorList>
    </citation>
    <scope>NUCLEOTIDE SEQUENCE</scope>
    <source>
        <strain evidence="8">ChiBcec2-3848</strain>
    </source>
</reference>
<keyword evidence="5 7" id="KW-1133">Transmembrane helix</keyword>
<dbReference type="Proteomes" id="UP000823886">
    <property type="component" value="Unassembled WGS sequence"/>
</dbReference>
<feature type="transmembrane region" description="Helical" evidence="7">
    <location>
        <begin position="391"/>
        <end position="412"/>
    </location>
</feature>
<name>A0A9D2PM66_9FIRM</name>
<evidence type="ECO:0000256" key="5">
    <source>
        <dbReference type="ARBA" id="ARBA00022989"/>
    </source>
</evidence>
<dbReference type="InterPro" id="IPR048279">
    <property type="entry name" value="MdtK-like"/>
</dbReference>
<feature type="transmembrane region" description="Helical" evidence="7">
    <location>
        <begin position="418"/>
        <end position="441"/>
    </location>
</feature>
<reference evidence="8" key="1">
    <citation type="journal article" date="2021" name="PeerJ">
        <title>Extensive microbial diversity within the chicken gut microbiome revealed by metagenomics and culture.</title>
        <authorList>
            <person name="Gilroy R."/>
            <person name="Ravi A."/>
            <person name="Getino M."/>
            <person name="Pursley I."/>
            <person name="Horton D.L."/>
            <person name="Alikhan N.F."/>
            <person name="Baker D."/>
            <person name="Gharbi K."/>
            <person name="Hall N."/>
            <person name="Watson M."/>
            <person name="Adriaenssens E.M."/>
            <person name="Foster-Nyarko E."/>
            <person name="Jarju S."/>
            <person name="Secka A."/>
            <person name="Antonio M."/>
            <person name="Oren A."/>
            <person name="Chaudhuri R.R."/>
            <person name="La Ragione R."/>
            <person name="Hildebrand F."/>
            <person name="Pallen M.J."/>
        </authorList>
    </citation>
    <scope>NUCLEOTIDE SEQUENCE</scope>
    <source>
        <strain evidence="8">ChiBcec2-3848</strain>
    </source>
</reference>
<keyword evidence="4 7" id="KW-0812">Transmembrane</keyword>
<feature type="transmembrane region" description="Helical" evidence="7">
    <location>
        <begin position="67"/>
        <end position="87"/>
    </location>
</feature>
<evidence type="ECO:0000256" key="2">
    <source>
        <dbReference type="ARBA" id="ARBA00022448"/>
    </source>
</evidence>
<dbReference type="GO" id="GO:0042910">
    <property type="term" value="F:xenobiotic transmembrane transporter activity"/>
    <property type="evidence" value="ECO:0007669"/>
    <property type="project" value="InterPro"/>
</dbReference>
<organism evidence="8 9">
    <name type="scientific">Candidatus Blautia merdavium</name>
    <dbReference type="NCBI Taxonomy" id="2838494"/>
    <lineage>
        <taxon>Bacteria</taxon>
        <taxon>Bacillati</taxon>
        <taxon>Bacillota</taxon>
        <taxon>Clostridia</taxon>
        <taxon>Lachnospirales</taxon>
        <taxon>Lachnospiraceae</taxon>
        <taxon>Blautia</taxon>
    </lineage>
</organism>
<keyword evidence="6 7" id="KW-0472">Membrane</keyword>
<dbReference type="GO" id="GO:0005886">
    <property type="term" value="C:plasma membrane"/>
    <property type="evidence" value="ECO:0007669"/>
    <property type="project" value="UniProtKB-SubCell"/>
</dbReference>
<sequence>MKQADTSVNQITEGVIWKQLLIFFFPIMLGTLFQQLYNTADAVVVGRFVGTEALAAVGGSTGQIANLIVNFFVGLASGATVIIARYYGAKNKKDLNDTLHTAAALSLAGGILTSVIGIAATPGMLRLMKTPDNVMADSRTYLSIYFAGILFVFIYNVGSAILRAAGDSKRPLYFLIVCCFINIFLDIVLVVFFHMGVAGAAIATVVSQAVSAVLVILVLLRSTDMYRLVPRQIRFHKFLLISIITIGLPAGIQSVMYNISNVLIQTSLNSLGTATMAAYTAFGKIDAVYWMISGAFSVSIVTFIGQNYGAGKYSRMKKSVKVCLLLDFIASLLVSALLLGLGQFLFRLFTTDPEVIRIGMQIVYVIAPSYVLFIFIEILSSALRGMGNVLAPMLMTCGGVCVLRILWIFFVVPLAPGITSILLSYPVSWALTAVLFLIYYYRYQKKFFRSHGEDEA</sequence>
<feature type="transmembrane region" description="Helical" evidence="7">
    <location>
        <begin position="199"/>
        <end position="219"/>
    </location>
</feature>
<comment type="caution">
    <text evidence="8">The sequence shown here is derived from an EMBL/GenBank/DDBJ whole genome shotgun (WGS) entry which is preliminary data.</text>
</comment>
<evidence type="ECO:0000256" key="1">
    <source>
        <dbReference type="ARBA" id="ARBA00004651"/>
    </source>
</evidence>
<feature type="transmembrane region" description="Helical" evidence="7">
    <location>
        <begin position="287"/>
        <end position="310"/>
    </location>
</feature>
<dbReference type="InterPro" id="IPR002528">
    <property type="entry name" value="MATE_fam"/>
</dbReference>